<dbReference type="AlphaFoldDB" id="A0A6A1WHN3"/>
<dbReference type="Pfam" id="PF00168">
    <property type="entry name" value="C2"/>
    <property type="match status" value="1"/>
</dbReference>
<evidence type="ECO:0000313" key="7">
    <source>
        <dbReference type="EMBL" id="KAB1224792.1"/>
    </source>
</evidence>
<keyword evidence="8" id="KW-1185">Reference proteome</keyword>
<evidence type="ECO:0000256" key="3">
    <source>
        <dbReference type="ARBA" id="ARBA00023274"/>
    </source>
</evidence>
<dbReference type="Gene3D" id="2.30.30.30">
    <property type="match status" value="1"/>
</dbReference>
<protein>
    <recommendedName>
        <fullName evidence="4">60S ribosomal protein L6</fullName>
    </recommendedName>
</protein>
<comment type="caution">
    <text evidence="7">The sequence shown here is derived from an EMBL/GenBank/DDBJ whole genome shotgun (WGS) entry which is preliminary data.</text>
</comment>
<dbReference type="InterPro" id="IPR049633">
    <property type="entry name" value="Ribosomal_eL6_CS"/>
</dbReference>
<feature type="domain" description="C2" evidence="6">
    <location>
        <begin position="4"/>
        <end position="78"/>
    </location>
</feature>
<dbReference type="PANTHER" id="PTHR10715:SF0">
    <property type="entry name" value="LARGE RIBOSOMAL SUBUNIT PROTEIN EL6"/>
    <property type="match status" value="1"/>
</dbReference>
<evidence type="ECO:0000256" key="4">
    <source>
        <dbReference type="RuleBase" id="RU000662"/>
    </source>
</evidence>
<dbReference type="PANTHER" id="PTHR10715">
    <property type="entry name" value="60S RIBOSOMAL PROTEIN L6"/>
    <property type="match status" value="1"/>
</dbReference>
<proteinExistence type="inferred from homology"/>
<dbReference type="EMBL" id="RXIC02000019">
    <property type="protein sequence ID" value="KAB1224792.1"/>
    <property type="molecule type" value="Genomic_DNA"/>
</dbReference>
<dbReference type="InterPro" id="IPR000915">
    <property type="entry name" value="60S_ribosomal_eL6"/>
</dbReference>
<keyword evidence="2 4" id="KW-0689">Ribosomal protein</keyword>
<dbReference type="Proteomes" id="UP000516437">
    <property type="component" value="Chromosome 1"/>
</dbReference>
<evidence type="ECO:0000313" key="8">
    <source>
        <dbReference type="Proteomes" id="UP000516437"/>
    </source>
</evidence>
<dbReference type="CDD" id="cd13156">
    <property type="entry name" value="KOW_RPL6"/>
    <property type="match status" value="1"/>
</dbReference>
<dbReference type="InterPro" id="IPR035892">
    <property type="entry name" value="C2_domain_sf"/>
</dbReference>
<dbReference type="InterPro" id="IPR014722">
    <property type="entry name" value="Rib_uL2_dom2"/>
</dbReference>
<dbReference type="PROSITE" id="PS01170">
    <property type="entry name" value="RIBOSOMAL_L6E"/>
    <property type="match status" value="1"/>
</dbReference>
<reference evidence="7 8" key="1">
    <citation type="journal article" date="2019" name="Plant Biotechnol. J.">
        <title>The red bayberry genome and genetic basis of sex determination.</title>
        <authorList>
            <person name="Jia H.M."/>
            <person name="Jia H.J."/>
            <person name="Cai Q.L."/>
            <person name="Wang Y."/>
            <person name="Zhao H.B."/>
            <person name="Yang W.F."/>
            <person name="Wang G.Y."/>
            <person name="Li Y.H."/>
            <person name="Zhan D.L."/>
            <person name="Shen Y.T."/>
            <person name="Niu Q.F."/>
            <person name="Chang L."/>
            <person name="Qiu J."/>
            <person name="Zhao L."/>
            <person name="Xie H.B."/>
            <person name="Fu W.Y."/>
            <person name="Jin J."/>
            <person name="Li X.W."/>
            <person name="Jiao Y."/>
            <person name="Zhou C.C."/>
            <person name="Tu T."/>
            <person name="Chai C.Y."/>
            <person name="Gao J.L."/>
            <person name="Fan L.J."/>
            <person name="van de Weg E."/>
            <person name="Wang J.Y."/>
            <person name="Gao Z.S."/>
        </authorList>
    </citation>
    <scope>NUCLEOTIDE SEQUENCE [LARGE SCALE GENOMIC DNA]</scope>
    <source>
        <tissue evidence="7">Leaves</tissue>
    </source>
</reference>
<dbReference type="GO" id="GO:0003735">
    <property type="term" value="F:structural constituent of ribosome"/>
    <property type="evidence" value="ECO:0007669"/>
    <property type="project" value="InterPro"/>
</dbReference>
<comment type="similarity">
    <text evidence="1 4">Belongs to the eukaryotic ribosomal protein eL6 family.</text>
</comment>
<keyword evidence="3 4" id="KW-0687">Ribonucleoprotein</keyword>
<dbReference type="SUPFAM" id="SSF50104">
    <property type="entry name" value="Translation proteins SH3-like domain"/>
    <property type="match status" value="1"/>
</dbReference>
<dbReference type="InterPro" id="IPR000008">
    <property type="entry name" value="C2_dom"/>
</dbReference>
<dbReference type="Gene3D" id="2.60.40.150">
    <property type="entry name" value="C2 domain"/>
    <property type="match status" value="1"/>
</dbReference>
<dbReference type="FunFam" id="2.30.30.30:FF:000014">
    <property type="entry name" value="60S ribosomal protein L6"/>
    <property type="match status" value="1"/>
</dbReference>
<evidence type="ECO:0000256" key="5">
    <source>
        <dbReference type="SAM" id="MobiDB-lite"/>
    </source>
</evidence>
<feature type="compositionally biased region" description="Basic and acidic residues" evidence="5">
    <location>
        <begin position="309"/>
        <end position="325"/>
    </location>
</feature>
<dbReference type="OrthoDB" id="2436667at2759"/>
<dbReference type="GO" id="GO:0022625">
    <property type="term" value="C:cytosolic large ribosomal subunit"/>
    <property type="evidence" value="ECO:0007669"/>
    <property type="project" value="TreeGrafter"/>
</dbReference>
<name>A0A6A1WHN3_9ROSI</name>
<dbReference type="GO" id="GO:0000027">
    <property type="term" value="P:ribosomal large subunit assembly"/>
    <property type="evidence" value="ECO:0007669"/>
    <property type="project" value="TreeGrafter"/>
</dbReference>
<evidence type="ECO:0000259" key="6">
    <source>
        <dbReference type="Pfam" id="PF00168"/>
    </source>
</evidence>
<organism evidence="7 8">
    <name type="scientific">Morella rubra</name>
    <name type="common">Chinese bayberry</name>
    <dbReference type="NCBI Taxonomy" id="262757"/>
    <lineage>
        <taxon>Eukaryota</taxon>
        <taxon>Viridiplantae</taxon>
        <taxon>Streptophyta</taxon>
        <taxon>Embryophyta</taxon>
        <taxon>Tracheophyta</taxon>
        <taxon>Spermatophyta</taxon>
        <taxon>Magnoliopsida</taxon>
        <taxon>eudicotyledons</taxon>
        <taxon>Gunneridae</taxon>
        <taxon>Pentapetalae</taxon>
        <taxon>rosids</taxon>
        <taxon>fabids</taxon>
        <taxon>Fagales</taxon>
        <taxon>Myricaceae</taxon>
        <taxon>Morella</taxon>
    </lineage>
</organism>
<evidence type="ECO:0000256" key="1">
    <source>
        <dbReference type="ARBA" id="ARBA00010592"/>
    </source>
</evidence>
<accession>A0A6A1WHN3</accession>
<gene>
    <name evidence="7" type="ORF">CJ030_MR1G028642</name>
</gene>
<dbReference type="GO" id="GO:0002181">
    <property type="term" value="P:cytoplasmic translation"/>
    <property type="evidence" value="ECO:0007669"/>
    <property type="project" value="TreeGrafter"/>
</dbReference>
<sequence>MMDKGTTKFFEKKSDPEWNQVLAFKKERIMRIQASVLELLVRDKADGSSEMIGKVGFNISDIPMRVKLDSPLASQWYRMEDKNGVKLRGRELMVTRLFGKDCDSFTEHYEEACHWAAGIGNRECNRVAVNEAEKKSALIAYSYSVAKCGSKWVRTSDRQWNQQLSWVYKFGLLVVKPVRPGWLTSAHLSTFQMRPFVPTAEILPYIPFDLHRCWASITPGTVLIILAGRFMGKRVVFLKQLPSGLLLVTGPFKINGVPLRRVNQSYVIATSTKVDIAGVNVEKFDDKYFGKELQKKKKKGEGEFFEAEKEEKNVLPQEKKDDQKAVDTQLIKPSRELQT</sequence>
<dbReference type="SUPFAM" id="SSF49562">
    <property type="entry name" value="C2 domain (Calcium/lipid-binding domain, CaLB)"/>
    <property type="match status" value="1"/>
</dbReference>
<dbReference type="Pfam" id="PF01159">
    <property type="entry name" value="Ribosomal_L6e"/>
    <property type="match status" value="1"/>
</dbReference>
<feature type="region of interest" description="Disordered" evidence="5">
    <location>
        <begin position="309"/>
        <end position="339"/>
    </location>
</feature>
<evidence type="ECO:0000256" key="2">
    <source>
        <dbReference type="ARBA" id="ARBA00022980"/>
    </source>
</evidence>
<dbReference type="GO" id="GO:0003723">
    <property type="term" value="F:RNA binding"/>
    <property type="evidence" value="ECO:0007669"/>
    <property type="project" value="TreeGrafter"/>
</dbReference>
<dbReference type="InterPro" id="IPR008991">
    <property type="entry name" value="Translation_prot_SH3-like_sf"/>
</dbReference>
<dbReference type="InterPro" id="IPR041997">
    <property type="entry name" value="Ribosomal_eL6_KOW"/>
</dbReference>